<evidence type="ECO:0000313" key="4">
    <source>
        <dbReference type="Proteomes" id="UP000184440"/>
    </source>
</evidence>
<feature type="transmembrane region" description="Helical" evidence="2">
    <location>
        <begin position="34"/>
        <end position="57"/>
    </location>
</feature>
<evidence type="ECO:0000256" key="2">
    <source>
        <dbReference type="SAM" id="Phobius"/>
    </source>
</evidence>
<proteinExistence type="predicted"/>
<dbReference type="Proteomes" id="UP000184440">
    <property type="component" value="Unassembled WGS sequence"/>
</dbReference>
<keyword evidence="2" id="KW-0472">Membrane</keyword>
<dbReference type="AlphaFoldDB" id="A0A1M7QA48"/>
<evidence type="ECO:0000256" key="1">
    <source>
        <dbReference type="SAM" id="MobiDB-lite"/>
    </source>
</evidence>
<name>A0A1M7QA48_9ACTN</name>
<reference evidence="3 4" key="1">
    <citation type="submission" date="2016-11" db="EMBL/GenBank/DDBJ databases">
        <authorList>
            <person name="Jaros S."/>
            <person name="Januszkiewicz K."/>
            <person name="Wedrychowicz H."/>
        </authorList>
    </citation>
    <scope>NUCLEOTIDE SEQUENCE [LARGE SCALE GENOMIC DNA]</scope>
    <source>
        <strain evidence="3 4">DSM 46144</strain>
    </source>
</reference>
<protein>
    <submittedName>
        <fullName evidence="3">Uncharacterized protein</fullName>
    </submittedName>
</protein>
<dbReference type="STRING" id="134849.SAMN05443668_104383"/>
<keyword evidence="2" id="KW-1133">Transmembrane helix</keyword>
<organism evidence="3 4">
    <name type="scientific">Cryptosporangium aurantiacum</name>
    <dbReference type="NCBI Taxonomy" id="134849"/>
    <lineage>
        <taxon>Bacteria</taxon>
        <taxon>Bacillati</taxon>
        <taxon>Actinomycetota</taxon>
        <taxon>Actinomycetes</taxon>
        <taxon>Cryptosporangiales</taxon>
        <taxon>Cryptosporangiaceae</taxon>
        <taxon>Cryptosporangium</taxon>
    </lineage>
</organism>
<gene>
    <name evidence="3" type="ORF">SAMN05443668_104383</name>
</gene>
<dbReference type="EMBL" id="FRCS01000004">
    <property type="protein sequence ID" value="SHN27561.1"/>
    <property type="molecule type" value="Genomic_DNA"/>
</dbReference>
<dbReference type="RefSeq" id="WP_073257978.1">
    <property type="nucleotide sequence ID" value="NZ_FRCS01000004.1"/>
</dbReference>
<feature type="transmembrane region" description="Helical" evidence="2">
    <location>
        <begin position="9"/>
        <end position="28"/>
    </location>
</feature>
<keyword evidence="4" id="KW-1185">Reference proteome</keyword>
<accession>A0A1M7QA48</accession>
<keyword evidence="2" id="KW-0812">Transmembrane</keyword>
<evidence type="ECO:0000313" key="3">
    <source>
        <dbReference type="EMBL" id="SHN27561.1"/>
    </source>
</evidence>
<feature type="region of interest" description="Disordered" evidence="1">
    <location>
        <begin position="160"/>
        <end position="179"/>
    </location>
</feature>
<sequence length="179" mass="18739">MDRARRKELIATVAYVGLVAVCATVGAYGDSGGAVVLAYLLTLPGSLVVVLPLFVVATGIDAIAPWWVASAVGVAGYRPGDAQLLRGRVGPPVARAPRGRVIARPQKTARHTGPESRTLVRIRSTPPGIGTVPSEGPLFISRGPVRPEPAGSRLELTKNAQKRRTAGFPGRRCAFGNLS</sequence>